<keyword evidence="3" id="KW-0479">Metal-binding</keyword>
<dbReference type="Gene3D" id="3.30.1490.100">
    <property type="entry name" value="DNA polymerase, Y-family, little finger domain"/>
    <property type="match status" value="1"/>
</dbReference>
<dbReference type="HOGENOM" id="CLU_009332_0_0_1"/>
<evidence type="ECO:0000313" key="9">
    <source>
        <dbReference type="Proteomes" id="UP000019462"/>
    </source>
</evidence>
<name>W3VLI8_MOEAP</name>
<feature type="region of interest" description="Disordered" evidence="5">
    <location>
        <begin position="221"/>
        <end position="288"/>
    </location>
</feature>
<feature type="region of interest" description="Disordered" evidence="5">
    <location>
        <begin position="951"/>
        <end position="991"/>
    </location>
</feature>
<evidence type="ECO:0000259" key="7">
    <source>
        <dbReference type="PROSITE" id="PS50255"/>
    </source>
</evidence>
<dbReference type="GO" id="GO:0046872">
    <property type="term" value="F:metal ion binding"/>
    <property type="evidence" value="ECO:0007669"/>
    <property type="project" value="UniProtKB-KW"/>
</dbReference>
<dbReference type="PROSITE" id="PS50255">
    <property type="entry name" value="CYTOCHROME_B5_2"/>
    <property type="match status" value="1"/>
</dbReference>
<dbReference type="Pfam" id="PF00173">
    <property type="entry name" value="Cyt-b5"/>
    <property type="match status" value="1"/>
</dbReference>
<dbReference type="InterPro" id="IPR025527">
    <property type="entry name" value="HUWE1/Rev1_UBM"/>
</dbReference>
<evidence type="ECO:0000256" key="5">
    <source>
        <dbReference type="SAM" id="MobiDB-lite"/>
    </source>
</evidence>
<accession>W3VLI8</accession>
<dbReference type="PANTHER" id="PTHR46404:SF1">
    <property type="entry name" value="DNA POLYMERASE IOTA"/>
    <property type="match status" value="1"/>
</dbReference>
<dbReference type="SMART" id="SM01117">
    <property type="entry name" value="Cyt-b5"/>
    <property type="match status" value="1"/>
</dbReference>
<dbReference type="Proteomes" id="UP000019462">
    <property type="component" value="Unassembled WGS sequence"/>
</dbReference>
<dbReference type="GO" id="GO:0003684">
    <property type="term" value="F:damaged DNA binding"/>
    <property type="evidence" value="ECO:0007669"/>
    <property type="project" value="InterPro"/>
</dbReference>
<evidence type="ECO:0000256" key="1">
    <source>
        <dbReference type="ARBA" id="ARBA00022617"/>
    </source>
</evidence>
<keyword evidence="9" id="KW-1185">Reference proteome</keyword>
<dbReference type="AlphaFoldDB" id="W3VLI8"/>
<keyword evidence="4" id="KW-0408">Iron</keyword>
<protein>
    <recommendedName>
        <fullName evidence="10">UmuC domain-containing protein</fullName>
    </recommendedName>
</protein>
<reference evidence="8 9" key="1">
    <citation type="journal article" date="2014" name="Genome Announc.">
        <title>Genome sequence of the basidiomycetous fungus Pseudozyma aphidis DSM70725, an efficient producer of biosurfactant mannosylerythritol lipids.</title>
        <authorList>
            <person name="Lorenz S."/>
            <person name="Guenther M."/>
            <person name="Grumaz C."/>
            <person name="Rupp S."/>
            <person name="Zibek S."/>
            <person name="Sohn K."/>
        </authorList>
    </citation>
    <scope>NUCLEOTIDE SEQUENCE [LARGE SCALE GENOMIC DNA]</scope>
    <source>
        <strain evidence="9">ATCC 32657 / CBS 517.83 / DSM 70725 / JCM 10318 / NBRC 10182 / NRRL Y-7954 / St-0401</strain>
    </source>
</reference>
<feature type="compositionally biased region" description="Low complexity" evidence="5">
    <location>
        <begin position="231"/>
        <end position="241"/>
    </location>
</feature>
<evidence type="ECO:0000259" key="6">
    <source>
        <dbReference type="PROSITE" id="PS50173"/>
    </source>
</evidence>
<proteinExistence type="predicted"/>
<feature type="compositionally biased region" description="Low complexity" evidence="5">
    <location>
        <begin position="951"/>
        <end position="970"/>
    </location>
</feature>
<keyword evidence="2" id="KW-0808">Transferase</keyword>
<dbReference type="EMBL" id="AWNI01000010">
    <property type="protein sequence ID" value="ETS62528.1"/>
    <property type="molecule type" value="Genomic_DNA"/>
</dbReference>
<dbReference type="InterPro" id="IPR043502">
    <property type="entry name" value="DNA/RNA_pol_sf"/>
</dbReference>
<dbReference type="InterPro" id="IPR036400">
    <property type="entry name" value="Cyt_B5-like_heme/steroid_sf"/>
</dbReference>
<dbReference type="PROSITE" id="PS50173">
    <property type="entry name" value="UMUC"/>
    <property type="match status" value="1"/>
</dbReference>
<evidence type="ECO:0000256" key="2">
    <source>
        <dbReference type="ARBA" id="ARBA00022679"/>
    </source>
</evidence>
<dbReference type="Pfam" id="PF14377">
    <property type="entry name" value="UBM"/>
    <property type="match status" value="1"/>
</dbReference>
<feature type="region of interest" description="Disordered" evidence="5">
    <location>
        <begin position="595"/>
        <end position="615"/>
    </location>
</feature>
<dbReference type="Pfam" id="PF00817">
    <property type="entry name" value="IMS"/>
    <property type="match status" value="1"/>
</dbReference>
<dbReference type="GO" id="GO:0070987">
    <property type="term" value="P:error-free translesion synthesis"/>
    <property type="evidence" value="ECO:0007669"/>
    <property type="project" value="UniProtKB-ARBA"/>
</dbReference>
<dbReference type="PROSITE" id="PS00191">
    <property type="entry name" value="CYTOCHROME_B5_1"/>
    <property type="match status" value="1"/>
</dbReference>
<evidence type="ECO:0000313" key="8">
    <source>
        <dbReference type="EMBL" id="ETS62528.1"/>
    </source>
</evidence>
<dbReference type="PRINTS" id="PR00363">
    <property type="entry name" value="CYTOCHROMEB5"/>
</dbReference>
<comment type="caution">
    <text evidence="8">The sequence shown here is derived from an EMBL/GenBank/DDBJ whole genome shotgun (WGS) entry which is preliminary data.</text>
</comment>
<dbReference type="GO" id="GO:0003887">
    <property type="term" value="F:DNA-directed DNA polymerase activity"/>
    <property type="evidence" value="ECO:0007669"/>
    <property type="project" value="TreeGrafter"/>
</dbReference>
<dbReference type="InterPro" id="IPR036775">
    <property type="entry name" value="DNA_pol_Y-fam_lit_finger_sf"/>
</dbReference>
<dbReference type="OrthoDB" id="1747274at2759"/>
<dbReference type="SUPFAM" id="SSF55856">
    <property type="entry name" value="Cytochrome b5-like heme/steroid binding domain"/>
    <property type="match status" value="1"/>
</dbReference>
<dbReference type="GO" id="GO:0020037">
    <property type="term" value="F:heme binding"/>
    <property type="evidence" value="ECO:0007669"/>
    <property type="project" value="InterPro"/>
</dbReference>
<sequence>MSESKKITMEQLKEHNTHEDLWLLIDGKGTLPRNHLQHRQHRDLRARITKASTERWHSDALRDRDLDRLLGWIKFLDEHPGGDEVLVTEAGKDATEAFEDVGHSEDARALLGPMLVGELEGGTQKIKTTSGAVTNENNTNLNSHPLFMFIPLMLLGAYLAYNLDPPAVQNRQVALGPNVQEVEFSSPPERARAFFPANSTTTVSTTTTTTDAFSTIGTVASANGGAEGNKPAPAANSSSNAMTGASPSRSRANATAFLTSPSKRATSDHGRHDPKRHRSTAQSSQDPASLPEYARRVIIALDLDAFYVSACRKRDPSLIGIPIGIQQKALVATISYEARAAGVDKLDSIKEALKKCPDMVLVNGEDLTYFRQVSSQVWRLVRSVVWHKRVEKLGMDELFCDVTEMVDHHLATAAKGRRYFDLHLPDAPDKDERYGFEYEAWPNEGPGHVFPQAASDHLNENRPDWWQERMLVAAHLAFYLRQRISDEVGLTCSAGIAPAKSLAKLVGALNKPNQQTTFAPPIASSSAGRFIDAKMQEARLLHHITEFLDPLDLRKLPGYGRVVVEKIRDHVHPEATTTAAQRGPKVRSNFMEPANVSDEETEGAGEAAPSTPGLTVGTTRKMLSLQEMVDLFGDVTGPRLWALVCGRDAEPVVPAPDFPVQISIEDTYPYPSLRGAAIHSEIYRLSLSLLRRLELELVLSERNSSDSGSASQPVDVPTDSGVVRDYKDAIPATASKPVKGKAASWVRYPLKLRLSVRQGWNNRVSKQAPMPVEVFELEQPREVRAGAMAKACKTLLRALIGGDDVVGDAMNLINIAALELSEKRPQRALVSFFASASAGTERSIGASFRKMPEAEAKTGEIDAAVLASLPAELREEIMAEYSLGASLERDTGLRRADRPWMVAPVQGDDVDDGTASLRCATCGEAMEVWMQHDHELYPLLGLPVESSSAHLAARSRPSSSPPSTLISSQSVDDGGQDAVVGSPDDDSEQDEELEQCKLCGEALRPWMLTAHSRLEAADALSGVATALKKLSEAERSAPQISASFHLFQTFFRLIFADRVCSEAVRRRGCLTADDERGQALNAFGSNAGRIPAAATWTRVDTRTLLYRRSGQPTDSH</sequence>
<organism evidence="8 9">
    <name type="scientific">Moesziomyces aphidis</name>
    <name type="common">Pseudozyma aphidis</name>
    <dbReference type="NCBI Taxonomy" id="84754"/>
    <lineage>
        <taxon>Eukaryota</taxon>
        <taxon>Fungi</taxon>
        <taxon>Dikarya</taxon>
        <taxon>Basidiomycota</taxon>
        <taxon>Ustilaginomycotina</taxon>
        <taxon>Ustilaginomycetes</taxon>
        <taxon>Ustilaginales</taxon>
        <taxon>Ustilaginaceae</taxon>
        <taxon>Moesziomyces</taxon>
    </lineage>
</organism>
<feature type="domain" description="UmuC" evidence="6">
    <location>
        <begin position="298"/>
        <end position="560"/>
    </location>
</feature>
<feature type="domain" description="Cytochrome b5 heme-binding" evidence="7">
    <location>
        <begin position="4"/>
        <end position="120"/>
    </location>
</feature>
<dbReference type="Gene3D" id="3.40.1170.60">
    <property type="match status" value="1"/>
</dbReference>
<evidence type="ECO:0000256" key="3">
    <source>
        <dbReference type="ARBA" id="ARBA00022723"/>
    </source>
</evidence>
<gene>
    <name evidence="8" type="ORF">PaG_03160</name>
</gene>
<dbReference type="InterPro" id="IPR001199">
    <property type="entry name" value="Cyt_B5-like_heme/steroid-bd"/>
</dbReference>
<dbReference type="GO" id="GO:0006281">
    <property type="term" value="P:DNA repair"/>
    <property type="evidence" value="ECO:0007669"/>
    <property type="project" value="InterPro"/>
</dbReference>
<dbReference type="InterPro" id="IPR018506">
    <property type="entry name" value="Cyt_B5_heme-BS"/>
</dbReference>
<dbReference type="Gene3D" id="3.30.70.270">
    <property type="match status" value="1"/>
</dbReference>
<dbReference type="InterPro" id="IPR043128">
    <property type="entry name" value="Rev_trsase/Diguanyl_cyclase"/>
</dbReference>
<dbReference type="Gene3D" id="3.10.120.10">
    <property type="entry name" value="Cytochrome b5-like heme/steroid binding domain"/>
    <property type="match status" value="1"/>
</dbReference>
<evidence type="ECO:0008006" key="10">
    <source>
        <dbReference type="Google" id="ProtNLM"/>
    </source>
</evidence>
<feature type="compositionally biased region" description="Polar residues" evidence="5">
    <location>
        <begin position="242"/>
        <end position="264"/>
    </location>
</feature>
<dbReference type="SUPFAM" id="SSF56672">
    <property type="entry name" value="DNA/RNA polymerases"/>
    <property type="match status" value="1"/>
</dbReference>
<evidence type="ECO:0000256" key="4">
    <source>
        <dbReference type="ARBA" id="ARBA00023004"/>
    </source>
</evidence>
<keyword evidence="1" id="KW-0349">Heme</keyword>
<dbReference type="PANTHER" id="PTHR46404">
    <property type="entry name" value="DNA POLYMERASE IOTA"/>
    <property type="match status" value="1"/>
</dbReference>
<dbReference type="InterPro" id="IPR001126">
    <property type="entry name" value="UmuC"/>
</dbReference>